<dbReference type="GeneID" id="68872315"/>
<evidence type="ECO:0000313" key="3">
    <source>
        <dbReference type="EMBL" id="MBM2355728.1"/>
    </source>
</evidence>
<dbReference type="OrthoDB" id="7619812at2"/>
<dbReference type="EMBL" id="JAMD01000014">
    <property type="protein sequence ID" value="KEJ94430.1"/>
    <property type="molecule type" value="Genomic_DNA"/>
</dbReference>
<sequence>MTKVDKTELMRLERDGPVGILRFLQSDKRNPYSIAFAEELVTQLHAAERDDTIRAVVMTGGDHFSSGGDLVGFQSEITKGARAMSEMIDEVHEGGRAAYRFRKPLISAVCGVAYGAGLSLALSADIVVAAEDARLCEVFARVGGCPDTGSSWLLQQRAGAGVARMLVLTGREIDGRTAKDLRVVEECVPADQVEARALETAREIARHPMFGVQTAKRVMRAAAECGYLEALDIERDAQSILLCAHDFPEAMKAFSEKRKPEFKDR</sequence>
<dbReference type="InterPro" id="IPR014748">
    <property type="entry name" value="Enoyl-CoA_hydra_C"/>
</dbReference>
<dbReference type="EMBL" id="JAFBWN010000009">
    <property type="protein sequence ID" value="MBM2355728.1"/>
    <property type="molecule type" value="Genomic_DNA"/>
</dbReference>
<reference evidence="3" key="2">
    <citation type="submission" date="2021-01" db="EMBL/GenBank/DDBJ databases">
        <title>Diatom-associated Roseobacters Show Island Model of Population Structure.</title>
        <authorList>
            <person name="Qu L."/>
            <person name="Feng X."/>
            <person name="Chen Y."/>
            <person name="Li L."/>
            <person name="Wang X."/>
            <person name="Hu Z."/>
            <person name="Wang H."/>
            <person name="Luo H."/>
        </authorList>
    </citation>
    <scope>NUCLEOTIDE SEQUENCE</scope>
    <source>
        <strain evidence="3">SM26-45</strain>
    </source>
</reference>
<dbReference type="Proteomes" id="UP000809337">
    <property type="component" value="Unassembled WGS sequence"/>
</dbReference>
<name>A0A073IXU1_9RHOB</name>
<dbReference type="Proteomes" id="UP000027746">
    <property type="component" value="Unassembled WGS sequence"/>
</dbReference>
<evidence type="ECO:0000313" key="2">
    <source>
        <dbReference type="EMBL" id="KEJ94430.1"/>
    </source>
</evidence>
<protein>
    <submittedName>
        <fullName evidence="2 3">Enoyl-CoA hydratase</fullName>
    </submittedName>
</protein>
<organism evidence="2 4">
    <name type="scientific">Pseudosulfitobacter pseudonitzschiae</name>
    <dbReference type="NCBI Taxonomy" id="1402135"/>
    <lineage>
        <taxon>Bacteria</taxon>
        <taxon>Pseudomonadati</taxon>
        <taxon>Pseudomonadota</taxon>
        <taxon>Alphaproteobacteria</taxon>
        <taxon>Rhodobacterales</taxon>
        <taxon>Roseobacteraceae</taxon>
        <taxon>Pseudosulfitobacter</taxon>
    </lineage>
</organism>
<dbReference type="Pfam" id="PF00378">
    <property type="entry name" value="ECH_1"/>
    <property type="match status" value="1"/>
</dbReference>
<dbReference type="SUPFAM" id="SSF52096">
    <property type="entry name" value="ClpP/crotonase"/>
    <property type="match status" value="1"/>
</dbReference>
<comment type="caution">
    <text evidence="2">The sequence shown here is derived from an EMBL/GenBank/DDBJ whole genome shotgun (WGS) entry which is preliminary data.</text>
</comment>
<dbReference type="Gene3D" id="3.90.226.10">
    <property type="entry name" value="2-enoyl-CoA Hydratase, Chain A, domain 1"/>
    <property type="match status" value="1"/>
</dbReference>
<accession>A0A073IXU1</accession>
<gene>
    <name evidence="3" type="ORF">JQX14_14350</name>
    <name evidence="2" type="ORF">SUH3_07125</name>
</gene>
<keyword evidence="4" id="KW-1185">Reference proteome</keyword>
<dbReference type="InterPro" id="IPR029045">
    <property type="entry name" value="ClpP/crotonase-like_dom_sf"/>
</dbReference>
<dbReference type="InterPro" id="IPR001753">
    <property type="entry name" value="Enoyl-CoA_hydra/iso"/>
</dbReference>
<evidence type="ECO:0000313" key="4">
    <source>
        <dbReference type="Proteomes" id="UP000027746"/>
    </source>
</evidence>
<dbReference type="GO" id="GO:0003824">
    <property type="term" value="F:catalytic activity"/>
    <property type="evidence" value="ECO:0007669"/>
    <property type="project" value="UniProtKB-ARBA"/>
</dbReference>
<dbReference type="PANTHER" id="PTHR43459:SF1">
    <property type="entry name" value="EG:BACN32G11.4 PROTEIN"/>
    <property type="match status" value="1"/>
</dbReference>
<evidence type="ECO:0000256" key="1">
    <source>
        <dbReference type="ARBA" id="ARBA00005254"/>
    </source>
</evidence>
<dbReference type="AlphaFoldDB" id="A0A073IXU1"/>
<dbReference type="RefSeq" id="WP_037929977.1">
    <property type="nucleotide sequence ID" value="NZ_CP054604.1"/>
</dbReference>
<comment type="similarity">
    <text evidence="1">Belongs to the enoyl-CoA hydratase/isomerase family.</text>
</comment>
<reference evidence="2 4" key="1">
    <citation type="submission" date="2014-01" db="EMBL/GenBank/DDBJ databases">
        <title>Sulfitobacter sp. H3 (MCCC 1A00686) Genome Sequencing.</title>
        <authorList>
            <person name="Lai Q."/>
            <person name="Hong Z."/>
        </authorList>
    </citation>
    <scope>NUCLEOTIDE SEQUENCE [LARGE SCALE GENOMIC DNA]</scope>
    <source>
        <strain evidence="2 4">H3</strain>
    </source>
</reference>
<dbReference type="Gene3D" id="1.10.12.10">
    <property type="entry name" value="Lyase 2-enoyl-coa Hydratase, Chain A, domain 2"/>
    <property type="match status" value="1"/>
</dbReference>
<dbReference type="CDD" id="cd06558">
    <property type="entry name" value="crotonase-like"/>
    <property type="match status" value="1"/>
</dbReference>
<proteinExistence type="inferred from homology"/>
<dbReference type="PANTHER" id="PTHR43459">
    <property type="entry name" value="ENOYL-COA HYDRATASE"/>
    <property type="match status" value="1"/>
</dbReference>